<organism evidence="2 3">
    <name type="scientific">Pontibacillus litoralis JSM 072002</name>
    <dbReference type="NCBI Taxonomy" id="1385512"/>
    <lineage>
        <taxon>Bacteria</taxon>
        <taxon>Bacillati</taxon>
        <taxon>Bacillota</taxon>
        <taxon>Bacilli</taxon>
        <taxon>Bacillales</taxon>
        <taxon>Bacillaceae</taxon>
        <taxon>Pontibacillus</taxon>
    </lineage>
</organism>
<gene>
    <name evidence="2" type="ORF">N784_09945</name>
</gene>
<dbReference type="EMBL" id="AVPG01000025">
    <property type="protein sequence ID" value="KGX85209.1"/>
    <property type="molecule type" value="Genomic_DNA"/>
</dbReference>
<proteinExistence type="predicted"/>
<evidence type="ECO:0000313" key="2">
    <source>
        <dbReference type="EMBL" id="KGX85209.1"/>
    </source>
</evidence>
<sequence length="504" mass="58143">MADAGLTTFHQPIHKHLAEIEQKLEVRLMSVNQRIVSGENEHVHKKRGPHGRWTLSNTREAESVNHAFFDALKPIDIGSVLHYVNQHCSFMESFDHILGRYAKQSRQDHILDACLIAWGTNMGLGRMGEFSDITYSLLSATSDNFIRLETFKEANDRISNAVTEMPIFHHYDMDNTIHSSSDGQKFETRINTMNSRHSPKYFGLNKGIVSYTMVANHIPVNARIIGANEHKSHYVFDILYNNTTDIQPEVHSTDTHGTNEVNFSILHFFGYQFAPRYKDIYGTVSRSLYGFQHPSQYGNVLIKPVRKINTDLIAEEWDNIQRIILSLAMKTTTQSIIIGKLSAYARKNKTKRALWEYDNIIKSLYLLDYIDSPPLRQNVQRTLNRGESYHKLRRAVSYANFGKLRFKNEQEQQIWGECSRLLANCIIYYNASILSNMLSYMENYGQDSDVLKQVSPVAWQHINLYGHYEFNKSQDPINMDAMIRELAQLKITLNGVSEKFLFKG</sequence>
<protein>
    <submittedName>
        <fullName evidence="2">Transposase Tn3</fullName>
    </submittedName>
</protein>
<evidence type="ECO:0000259" key="1">
    <source>
        <dbReference type="Pfam" id="PF01526"/>
    </source>
</evidence>
<dbReference type="STRING" id="1385512.N784_09945"/>
<comment type="caution">
    <text evidence="2">The sequence shown here is derived from an EMBL/GenBank/DDBJ whole genome shotgun (WGS) entry which is preliminary data.</text>
</comment>
<dbReference type="InterPro" id="IPR002513">
    <property type="entry name" value="Tn3_Tnp_DDE_dom"/>
</dbReference>
<dbReference type="AlphaFoldDB" id="A0A0A5FZI8"/>
<evidence type="ECO:0000313" key="3">
    <source>
        <dbReference type="Proteomes" id="UP000030401"/>
    </source>
</evidence>
<dbReference type="Pfam" id="PF01526">
    <property type="entry name" value="DDE_Tnp_Tn3"/>
    <property type="match status" value="1"/>
</dbReference>
<dbReference type="Proteomes" id="UP000030401">
    <property type="component" value="Unassembled WGS sequence"/>
</dbReference>
<name>A0A0A5FZI8_9BACI</name>
<feature type="domain" description="Tn3 transposase DDE" evidence="1">
    <location>
        <begin position="80"/>
        <end position="468"/>
    </location>
</feature>
<reference evidence="2 3" key="1">
    <citation type="submission" date="2013-08" db="EMBL/GenBank/DDBJ databases">
        <authorList>
            <person name="Huang J."/>
            <person name="Wang G."/>
        </authorList>
    </citation>
    <scope>NUCLEOTIDE SEQUENCE [LARGE SCALE GENOMIC DNA]</scope>
    <source>
        <strain evidence="2 3">JSM 072002</strain>
    </source>
</reference>
<dbReference type="eggNOG" id="COG4644">
    <property type="taxonomic scope" value="Bacteria"/>
</dbReference>
<dbReference type="GO" id="GO:0004803">
    <property type="term" value="F:transposase activity"/>
    <property type="evidence" value="ECO:0007669"/>
    <property type="project" value="InterPro"/>
</dbReference>
<dbReference type="GO" id="GO:0006313">
    <property type="term" value="P:DNA transposition"/>
    <property type="evidence" value="ECO:0007669"/>
    <property type="project" value="InterPro"/>
</dbReference>
<keyword evidence="3" id="KW-1185">Reference proteome</keyword>
<accession>A0A0A5FZI8</accession>